<reference evidence="3" key="1">
    <citation type="journal article" date="2015" name="Nat. Genet.">
        <title>The genome and transcriptome of the zoonotic hookworm Ancylostoma ceylanicum identify infection-specific gene families.</title>
        <authorList>
            <person name="Schwarz E.M."/>
            <person name="Hu Y."/>
            <person name="Antoshechkin I."/>
            <person name="Miller M.M."/>
            <person name="Sternberg P.W."/>
            <person name="Aroian R.V."/>
        </authorList>
    </citation>
    <scope>NUCLEOTIDE SEQUENCE</scope>
    <source>
        <strain evidence="3">HY135</strain>
    </source>
</reference>
<organism evidence="2 3">
    <name type="scientific">Ancylostoma ceylanicum</name>
    <dbReference type="NCBI Taxonomy" id="53326"/>
    <lineage>
        <taxon>Eukaryota</taxon>
        <taxon>Metazoa</taxon>
        <taxon>Ecdysozoa</taxon>
        <taxon>Nematoda</taxon>
        <taxon>Chromadorea</taxon>
        <taxon>Rhabditida</taxon>
        <taxon>Rhabditina</taxon>
        <taxon>Rhabditomorpha</taxon>
        <taxon>Strongyloidea</taxon>
        <taxon>Ancylostomatidae</taxon>
        <taxon>Ancylostomatinae</taxon>
        <taxon>Ancylostoma</taxon>
    </lineage>
</organism>
<proteinExistence type="predicted"/>
<sequence>MPVALPRHRKARGATAPLDQESNSGQQAMECSLIITLAFQLTLNVMNTFPENLDSPLQRRFQSGASWKINRRD</sequence>
<evidence type="ECO:0000313" key="3">
    <source>
        <dbReference type="Proteomes" id="UP000024635"/>
    </source>
</evidence>
<name>A0A016WPW7_9BILA</name>
<dbReference type="EMBL" id="JARK01000152">
    <property type="protein sequence ID" value="EYC41864.1"/>
    <property type="molecule type" value="Genomic_DNA"/>
</dbReference>
<feature type="region of interest" description="Disordered" evidence="1">
    <location>
        <begin position="1"/>
        <end position="25"/>
    </location>
</feature>
<accession>A0A016WPW7</accession>
<keyword evidence="3" id="KW-1185">Reference proteome</keyword>
<gene>
    <name evidence="2" type="primary">Acey_s0552.g3335</name>
    <name evidence="2" type="ORF">Y032_0552g3335</name>
</gene>
<comment type="caution">
    <text evidence="2">The sequence shown here is derived from an EMBL/GenBank/DDBJ whole genome shotgun (WGS) entry which is preliminary data.</text>
</comment>
<feature type="compositionally biased region" description="Basic residues" evidence="1">
    <location>
        <begin position="1"/>
        <end position="12"/>
    </location>
</feature>
<dbReference type="AlphaFoldDB" id="A0A016WPW7"/>
<protein>
    <submittedName>
        <fullName evidence="2">Uncharacterized protein</fullName>
    </submittedName>
</protein>
<evidence type="ECO:0000313" key="2">
    <source>
        <dbReference type="EMBL" id="EYC41864.1"/>
    </source>
</evidence>
<dbReference type="Proteomes" id="UP000024635">
    <property type="component" value="Unassembled WGS sequence"/>
</dbReference>
<evidence type="ECO:0000256" key="1">
    <source>
        <dbReference type="SAM" id="MobiDB-lite"/>
    </source>
</evidence>